<dbReference type="STRING" id="1195236.CTER_2605"/>
<evidence type="ECO:0000256" key="7">
    <source>
        <dbReference type="ARBA" id="ARBA00023136"/>
    </source>
</evidence>
<keyword evidence="4 8" id="KW-0812">Transmembrane</keyword>
<keyword evidence="3" id="KW-0645">Protease</keyword>
<evidence type="ECO:0000256" key="1">
    <source>
        <dbReference type="ARBA" id="ARBA00022475"/>
    </source>
</evidence>
<keyword evidence="1" id="KW-1003">Cell membrane</keyword>
<sequence>MLNKITKKITNEIIVTVPNITEEKAEQIQYGLYIAISDGLKLIAVMLTAYFLGQLPLALAGGAVFALNKSFLGGVHAKTQLGCIITYFIFLFGAIYSSKIIDISYFNIILFVVSGILVYFYAPADLASKPIITEKRWKELRAQGSITVAVFFIITFFVPREYSNVISIITLINSINITPVLYRITKNRKGGIINEKI</sequence>
<proteinExistence type="predicted"/>
<dbReference type="Pfam" id="PF04647">
    <property type="entry name" value="AgrB"/>
    <property type="match status" value="1"/>
</dbReference>
<protein>
    <submittedName>
        <fullName evidence="9">Accessory gene regulator B protein</fullName>
    </submittedName>
</protein>
<dbReference type="GO" id="GO:0008233">
    <property type="term" value="F:peptidase activity"/>
    <property type="evidence" value="ECO:0007669"/>
    <property type="project" value="UniProtKB-KW"/>
</dbReference>
<dbReference type="GO" id="GO:0016020">
    <property type="term" value="C:membrane"/>
    <property type="evidence" value="ECO:0007669"/>
    <property type="project" value="InterPro"/>
</dbReference>
<keyword evidence="2" id="KW-0673">Quorum sensing</keyword>
<evidence type="ECO:0000256" key="2">
    <source>
        <dbReference type="ARBA" id="ARBA00022654"/>
    </source>
</evidence>
<evidence type="ECO:0000256" key="3">
    <source>
        <dbReference type="ARBA" id="ARBA00022670"/>
    </source>
</evidence>
<keyword evidence="6 8" id="KW-1133">Transmembrane helix</keyword>
<evidence type="ECO:0000256" key="5">
    <source>
        <dbReference type="ARBA" id="ARBA00022801"/>
    </source>
</evidence>
<dbReference type="GO" id="GO:0006508">
    <property type="term" value="P:proteolysis"/>
    <property type="evidence" value="ECO:0007669"/>
    <property type="project" value="UniProtKB-KW"/>
</dbReference>
<dbReference type="EMBL" id="AORV01000036">
    <property type="protein sequence ID" value="EMS71473.1"/>
    <property type="molecule type" value="Genomic_DNA"/>
</dbReference>
<evidence type="ECO:0000256" key="6">
    <source>
        <dbReference type="ARBA" id="ARBA00022989"/>
    </source>
</evidence>
<evidence type="ECO:0000256" key="4">
    <source>
        <dbReference type="ARBA" id="ARBA00022692"/>
    </source>
</evidence>
<organism evidence="9 10">
    <name type="scientific">Ruminiclostridium cellobioparum subsp. termitidis CT1112</name>
    <dbReference type="NCBI Taxonomy" id="1195236"/>
    <lineage>
        <taxon>Bacteria</taxon>
        <taxon>Bacillati</taxon>
        <taxon>Bacillota</taxon>
        <taxon>Clostridia</taxon>
        <taxon>Eubacteriales</taxon>
        <taxon>Oscillospiraceae</taxon>
        <taxon>Ruminiclostridium</taxon>
    </lineage>
</organism>
<dbReference type="GO" id="GO:0009372">
    <property type="term" value="P:quorum sensing"/>
    <property type="evidence" value="ECO:0007669"/>
    <property type="project" value="UniProtKB-KW"/>
</dbReference>
<dbReference type="SMART" id="SM00793">
    <property type="entry name" value="AgrB"/>
    <property type="match status" value="1"/>
</dbReference>
<dbReference type="eggNOG" id="COG4512">
    <property type="taxonomic scope" value="Bacteria"/>
</dbReference>
<accession>S0FSJ5</accession>
<evidence type="ECO:0000313" key="9">
    <source>
        <dbReference type="EMBL" id="EMS71473.1"/>
    </source>
</evidence>
<dbReference type="Proteomes" id="UP000014155">
    <property type="component" value="Unassembled WGS sequence"/>
</dbReference>
<feature type="transmembrane region" description="Helical" evidence="8">
    <location>
        <begin position="142"/>
        <end position="159"/>
    </location>
</feature>
<evidence type="ECO:0000313" key="10">
    <source>
        <dbReference type="Proteomes" id="UP000014155"/>
    </source>
</evidence>
<evidence type="ECO:0000256" key="8">
    <source>
        <dbReference type="SAM" id="Phobius"/>
    </source>
</evidence>
<feature type="transmembrane region" description="Helical" evidence="8">
    <location>
        <begin position="103"/>
        <end position="122"/>
    </location>
</feature>
<keyword evidence="10" id="KW-1185">Reference proteome</keyword>
<gene>
    <name evidence="9" type="ORF">CTER_2605</name>
</gene>
<feature type="transmembrane region" description="Helical" evidence="8">
    <location>
        <begin position="42"/>
        <end position="67"/>
    </location>
</feature>
<dbReference type="RefSeq" id="WP_004626198.1">
    <property type="nucleotide sequence ID" value="NZ_AORV01000036.1"/>
</dbReference>
<feature type="transmembrane region" description="Helical" evidence="8">
    <location>
        <begin position="79"/>
        <end position="97"/>
    </location>
</feature>
<keyword evidence="5" id="KW-0378">Hydrolase</keyword>
<keyword evidence="7 8" id="KW-0472">Membrane</keyword>
<reference evidence="9 10" key="1">
    <citation type="journal article" date="2013" name="Genome Announc.">
        <title>Draft Genome Sequence of the Cellulolytic, Mesophilic, Anaerobic Bacterium Clostridium termitidis Strain CT1112 (DSM 5398).</title>
        <authorList>
            <person name="Lal S."/>
            <person name="Ramachandran U."/>
            <person name="Zhang X."/>
            <person name="Munir R."/>
            <person name="Sparling R."/>
            <person name="Levin D.B."/>
        </authorList>
    </citation>
    <scope>NUCLEOTIDE SEQUENCE [LARGE SCALE GENOMIC DNA]</scope>
    <source>
        <strain evidence="9 10">CT1112</strain>
    </source>
</reference>
<dbReference type="AlphaFoldDB" id="S0FSJ5"/>
<name>S0FSJ5_RUMCE</name>
<comment type="caution">
    <text evidence="9">The sequence shown here is derived from an EMBL/GenBank/DDBJ whole genome shotgun (WGS) entry which is preliminary data.</text>
</comment>
<dbReference type="PATRIC" id="fig|1195236.3.peg.2924"/>
<dbReference type="InterPro" id="IPR006741">
    <property type="entry name" value="AgrB"/>
</dbReference>